<dbReference type="Proteomes" id="UP000035067">
    <property type="component" value="Unassembled WGS sequence"/>
</dbReference>
<organism evidence="1 2">
    <name type="scientific">Candidatus Synechococcus spongiarum SP3</name>
    <dbReference type="NCBI Taxonomy" id="1604020"/>
    <lineage>
        <taxon>Bacteria</taxon>
        <taxon>Bacillati</taxon>
        <taxon>Cyanobacteriota</taxon>
        <taxon>Cyanophyceae</taxon>
        <taxon>Synechococcales</taxon>
        <taxon>Synechococcaceae</taxon>
        <taxon>Synechococcus</taxon>
    </lineage>
</organism>
<protein>
    <submittedName>
        <fullName evidence="1">Uncharacterized protein</fullName>
    </submittedName>
</protein>
<reference evidence="1 2" key="1">
    <citation type="submission" date="2015-01" db="EMBL/GenBank/DDBJ databases">
        <title>Lifestyle Evolution in Cyanobacterial Symbionts of Sponges.</title>
        <authorList>
            <person name="Burgsdorf I."/>
            <person name="Slaby B.M."/>
            <person name="Handley K.M."/>
            <person name="Haber M."/>
            <person name="Blom J."/>
            <person name="Marshall C.W."/>
            <person name="Gilbert J.A."/>
            <person name="Hentschel U."/>
            <person name="Steindler L."/>
        </authorList>
    </citation>
    <scope>NUCLEOTIDE SEQUENCE [LARGE SCALE GENOMIC DNA]</scope>
    <source>
        <strain evidence="1">SP3</strain>
    </source>
</reference>
<proteinExistence type="predicted"/>
<accession>A0A0G2IW10</accession>
<gene>
    <name evidence="1" type="ORF">TE42_06920</name>
</gene>
<dbReference type="AlphaFoldDB" id="A0A0G2IW10"/>
<name>A0A0G2IW10_9SYNE</name>
<evidence type="ECO:0000313" key="2">
    <source>
        <dbReference type="Proteomes" id="UP000035067"/>
    </source>
</evidence>
<evidence type="ECO:0000313" key="1">
    <source>
        <dbReference type="EMBL" id="KKZ11792.1"/>
    </source>
</evidence>
<comment type="caution">
    <text evidence="1">The sequence shown here is derived from an EMBL/GenBank/DDBJ whole genome shotgun (WGS) entry which is preliminary data.</text>
</comment>
<dbReference type="EMBL" id="JXQG01000040">
    <property type="protein sequence ID" value="KKZ11792.1"/>
    <property type="molecule type" value="Genomic_DNA"/>
</dbReference>
<sequence length="86" mass="9685">MACVLGRHPQAEPELPCTFKKFRLSQIQVKFVLVTKDHTERALPPLKKALEKALRPTIRAWAFAPRSAIILNQALARKHGLIDTTS</sequence>